<evidence type="ECO:0000256" key="1">
    <source>
        <dbReference type="SAM" id="MobiDB-lite"/>
    </source>
</evidence>
<reference evidence="2" key="1">
    <citation type="journal article" date="2019" name="Science">
        <title>Mutation of a bHLH transcription factor allowed almond domestication.</title>
        <authorList>
            <person name="Sanchez-Perez R."/>
            <person name="Pavan S."/>
            <person name="Mazzeo R."/>
            <person name="Moldovan C."/>
            <person name="Aiese Cigliano R."/>
            <person name="Del Cueto J."/>
            <person name="Ricciardi F."/>
            <person name="Lotti C."/>
            <person name="Ricciardi L."/>
            <person name="Dicenta F."/>
            <person name="Lopez-Marques R.L."/>
            <person name="Lindberg Moller B."/>
        </authorList>
    </citation>
    <scope>NUCLEOTIDE SEQUENCE</scope>
</reference>
<feature type="non-terminal residue" evidence="2">
    <location>
        <position position="1"/>
    </location>
</feature>
<feature type="region of interest" description="Disordered" evidence="1">
    <location>
        <begin position="1"/>
        <end position="64"/>
    </location>
</feature>
<dbReference type="AlphaFoldDB" id="A0A4Y1RE79"/>
<accession>A0A4Y1RE79</accession>
<feature type="compositionally biased region" description="Pro residues" evidence="1">
    <location>
        <begin position="15"/>
        <end position="26"/>
    </location>
</feature>
<gene>
    <name evidence="2" type="ORF">Prudu_012794</name>
</gene>
<dbReference type="EMBL" id="AP019300">
    <property type="protein sequence ID" value="BBH02276.1"/>
    <property type="molecule type" value="Genomic_DNA"/>
</dbReference>
<evidence type="ECO:0000313" key="2">
    <source>
        <dbReference type="EMBL" id="BBH02276.1"/>
    </source>
</evidence>
<protein>
    <submittedName>
        <fullName evidence="2">Uncharacterized protein</fullName>
    </submittedName>
</protein>
<proteinExistence type="predicted"/>
<organism evidence="2">
    <name type="scientific">Prunus dulcis</name>
    <name type="common">Almond</name>
    <name type="synonym">Amygdalus dulcis</name>
    <dbReference type="NCBI Taxonomy" id="3755"/>
    <lineage>
        <taxon>Eukaryota</taxon>
        <taxon>Viridiplantae</taxon>
        <taxon>Streptophyta</taxon>
        <taxon>Embryophyta</taxon>
        <taxon>Tracheophyta</taxon>
        <taxon>Spermatophyta</taxon>
        <taxon>Magnoliopsida</taxon>
        <taxon>eudicotyledons</taxon>
        <taxon>Gunneridae</taxon>
        <taxon>Pentapetalae</taxon>
        <taxon>rosids</taxon>
        <taxon>fabids</taxon>
        <taxon>Rosales</taxon>
        <taxon>Rosaceae</taxon>
        <taxon>Amygdaloideae</taxon>
        <taxon>Amygdaleae</taxon>
        <taxon>Prunus</taxon>
    </lineage>
</organism>
<sequence length="84" mass="8800">PTTTGPGTGTNLTGPTPPSPLSPLPPRATHQSPESAKKRAGTRAPVDPQEGPLRGPASTDYQQQGCTGIHHRAVFHLPRLSFDV</sequence>
<feature type="compositionally biased region" description="Low complexity" evidence="1">
    <location>
        <begin position="1"/>
        <end position="14"/>
    </location>
</feature>
<name>A0A4Y1RE79_PRUDU</name>